<feature type="region of interest" description="Disordered" evidence="1">
    <location>
        <begin position="418"/>
        <end position="500"/>
    </location>
</feature>
<name>A0A9W8YWP2_9PEZI</name>
<feature type="region of interest" description="Disordered" evidence="1">
    <location>
        <begin position="90"/>
        <end position="125"/>
    </location>
</feature>
<sequence length="555" mass="61924">MKEKVALKTSPADAGYSRLHITPFDSELLKVIVPAAVLPNTRRISYHSIQTFPDKRYGFVELPTADAVKIKNKLNGATLKGAKIHIEPARPEIMPSPIPDAIVDPNSTIKSKKSKSDKKDKKRKRDNLEIVGVELEDGRKVKRGWTVTPEEAQAKKKKAKDEEKKRAKSEKKDDKKKKRKRQEPESQYSDKPEALVKTRLPPNKVDDSTGRDKKKSKKSKHREVLVHEFENNTKFASFLKTTQPTPATGREGASFVEGKGWVLEDGTVTEEVKSTRPTTVPRLQVASMQASRSRTAEADDDTSSSSGSSSEADDSPSRRDTTILESIPSFSGSTGSQPVIESDPAGRPKSSASMRSLTIQIPATPTPAAAKVHPLEALYKRQQPNNADAAVTQLAPAETELFTFGSGLGDDIEDDEDQAAQATFKDDSSFQGSQLPMTPFSKQDFEWRNTRSAAPTPDTAHPSRISRIWPLGGDEDALEDVQEDSEEDDAEEMADDSARAGMDEDGEEIIDKHQDFQKWFWKNRGQLDRAWRERRRVARKEKRHRDNKAKEDRAI</sequence>
<reference evidence="2" key="1">
    <citation type="submission" date="2022-10" db="EMBL/GenBank/DDBJ databases">
        <title>Tapping the CABI collections for fungal endophytes: first genome assemblies for Collariella, Neodidymelliopsis, Ascochyta clinopodiicola, Didymella pomorum, Didymosphaeria variabile, Neocosmospora piperis and Neocucurbitaria cava.</title>
        <authorList>
            <person name="Hill R."/>
        </authorList>
    </citation>
    <scope>NUCLEOTIDE SEQUENCE</scope>
    <source>
        <strain evidence="2">IMI 355082</strain>
    </source>
</reference>
<dbReference type="AlphaFoldDB" id="A0A9W8YWP2"/>
<evidence type="ECO:0008006" key="4">
    <source>
        <dbReference type="Google" id="ProtNLM"/>
    </source>
</evidence>
<proteinExistence type="predicted"/>
<comment type="caution">
    <text evidence="2">The sequence shown here is derived from an EMBL/GenBank/DDBJ whole genome shotgun (WGS) entry which is preliminary data.</text>
</comment>
<keyword evidence="3" id="KW-1185">Reference proteome</keyword>
<organism evidence="2 3">
    <name type="scientific">Gnomoniopsis smithogilvyi</name>
    <dbReference type="NCBI Taxonomy" id="1191159"/>
    <lineage>
        <taxon>Eukaryota</taxon>
        <taxon>Fungi</taxon>
        <taxon>Dikarya</taxon>
        <taxon>Ascomycota</taxon>
        <taxon>Pezizomycotina</taxon>
        <taxon>Sordariomycetes</taxon>
        <taxon>Sordariomycetidae</taxon>
        <taxon>Diaporthales</taxon>
        <taxon>Gnomoniaceae</taxon>
        <taxon>Gnomoniopsis</taxon>
    </lineage>
</organism>
<evidence type="ECO:0000313" key="3">
    <source>
        <dbReference type="Proteomes" id="UP001140453"/>
    </source>
</evidence>
<feature type="region of interest" description="Disordered" evidence="1">
    <location>
        <begin position="146"/>
        <end position="228"/>
    </location>
</feature>
<protein>
    <recommendedName>
        <fullName evidence="4">RRM domain-containing protein</fullName>
    </recommendedName>
</protein>
<feature type="region of interest" description="Disordered" evidence="1">
    <location>
        <begin position="240"/>
        <end position="360"/>
    </location>
</feature>
<dbReference type="EMBL" id="JAPEVB010000002">
    <property type="protein sequence ID" value="KAJ4393248.1"/>
    <property type="molecule type" value="Genomic_DNA"/>
</dbReference>
<feature type="compositionally biased region" description="Acidic residues" evidence="1">
    <location>
        <begin position="473"/>
        <end position="495"/>
    </location>
</feature>
<feature type="region of interest" description="Disordered" evidence="1">
    <location>
        <begin position="535"/>
        <end position="555"/>
    </location>
</feature>
<feature type="compositionally biased region" description="Polar residues" evidence="1">
    <location>
        <begin position="350"/>
        <end position="360"/>
    </location>
</feature>
<dbReference type="Proteomes" id="UP001140453">
    <property type="component" value="Unassembled WGS sequence"/>
</dbReference>
<dbReference type="OrthoDB" id="3595585at2759"/>
<feature type="compositionally biased region" description="Basic and acidic residues" evidence="1">
    <location>
        <begin position="159"/>
        <end position="173"/>
    </location>
</feature>
<feature type="compositionally biased region" description="Basic residues" evidence="1">
    <location>
        <begin position="110"/>
        <end position="125"/>
    </location>
</feature>
<feature type="compositionally biased region" description="Basic residues" evidence="1">
    <location>
        <begin position="535"/>
        <end position="547"/>
    </location>
</feature>
<feature type="compositionally biased region" description="Basic and acidic residues" evidence="1">
    <location>
        <begin position="182"/>
        <end position="196"/>
    </location>
</feature>
<feature type="compositionally biased region" description="Basic residues" evidence="1">
    <location>
        <begin position="212"/>
        <end position="221"/>
    </location>
</feature>
<dbReference type="SUPFAM" id="SSF54928">
    <property type="entry name" value="RNA-binding domain, RBD"/>
    <property type="match status" value="1"/>
</dbReference>
<feature type="compositionally biased region" description="Polar residues" evidence="1">
    <location>
        <begin position="328"/>
        <end position="339"/>
    </location>
</feature>
<gene>
    <name evidence="2" type="ORF">N0V93_002456</name>
</gene>
<accession>A0A9W8YWP2</accession>
<dbReference type="InterPro" id="IPR035979">
    <property type="entry name" value="RBD_domain_sf"/>
</dbReference>
<evidence type="ECO:0000313" key="2">
    <source>
        <dbReference type="EMBL" id="KAJ4393248.1"/>
    </source>
</evidence>
<evidence type="ECO:0000256" key="1">
    <source>
        <dbReference type="SAM" id="MobiDB-lite"/>
    </source>
</evidence>
<dbReference type="GO" id="GO:0003676">
    <property type="term" value="F:nucleic acid binding"/>
    <property type="evidence" value="ECO:0007669"/>
    <property type="project" value="InterPro"/>
</dbReference>